<keyword evidence="3" id="KW-1185">Reference proteome</keyword>
<evidence type="ECO:0000313" key="3">
    <source>
        <dbReference type="Proteomes" id="UP001299970"/>
    </source>
</evidence>
<sequence>MTRPSTGSTHMLPLIDWSNSKRVAQDSARGISALPRPAPPYSRHRFPRDRGE</sequence>
<gene>
    <name evidence="2" type="ORF">MMF94_29800</name>
</gene>
<feature type="region of interest" description="Disordered" evidence="1">
    <location>
        <begin position="26"/>
        <end position="52"/>
    </location>
</feature>
<accession>A0ABS9TMZ7</accession>
<evidence type="ECO:0000313" key="2">
    <source>
        <dbReference type="EMBL" id="MCH6169914.1"/>
    </source>
</evidence>
<dbReference type="RefSeq" id="WP_241040855.1">
    <property type="nucleotide sequence ID" value="NZ_BAAAJF010000032.1"/>
</dbReference>
<protein>
    <submittedName>
        <fullName evidence="2">Uncharacterized protein</fullName>
    </submittedName>
</protein>
<evidence type="ECO:0000256" key="1">
    <source>
        <dbReference type="SAM" id="MobiDB-lite"/>
    </source>
</evidence>
<dbReference type="Proteomes" id="UP001299970">
    <property type="component" value="Unassembled WGS sequence"/>
</dbReference>
<reference evidence="2 3" key="1">
    <citation type="submission" date="2022-03" db="EMBL/GenBank/DDBJ databases">
        <title>Pseudonocardia alaer sp. nov., a novel actinomycete isolated from reed forest soil.</title>
        <authorList>
            <person name="Wang L."/>
        </authorList>
    </citation>
    <scope>NUCLEOTIDE SEQUENCE [LARGE SCALE GENOMIC DNA]</scope>
    <source>
        <strain evidence="2 3">Y-16303</strain>
    </source>
</reference>
<name>A0ABS9TMZ7_9PSEU</name>
<organism evidence="2 3">
    <name type="scientific">Pseudonocardia alaniniphila</name>
    <dbReference type="NCBI Taxonomy" id="75291"/>
    <lineage>
        <taxon>Bacteria</taxon>
        <taxon>Bacillati</taxon>
        <taxon>Actinomycetota</taxon>
        <taxon>Actinomycetes</taxon>
        <taxon>Pseudonocardiales</taxon>
        <taxon>Pseudonocardiaceae</taxon>
        <taxon>Pseudonocardia</taxon>
    </lineage>
</organism>
<proteinExistence type="predicted"/>
<feature type="compositionally biased region" description="Basic residues" evidence="1">
    <location>
        <begin position="42"/>
        <end position="52"/>
    </location>
</feature>
<dbReference type="EMBL" id="JAKXMK010000029">
    <property type="protein sequence ID" value="MCH6169914.1"/>
    <property type="molecule type" value="Genomic_DNA"/>
</dbReference>
<comment type="caution">
    <text evidence="2">The sequence shown here is derived from an EMBL/GenBank/DDBJ whole genome shotgun (WGS) entry which is preliminary data.</text>
</comment>